<organism evidence="2">
    <name type="scientific">uncultured Gemmatimonadaceae bacterium</name>
    <dbReference type="NCBI Taxonomy" id="246130"/>
    <lineage>
        <taxon>Bacteria</taxon>
        <taxon>Pseudomonadati</taxon>
        <taxon>Gemmatimonadota</taxon>
        <taxon>Gemmatimonadia</taxon>
        <taxon>Gemmatimonadales</taxon>
        <taxon>Gemmatimonadaceae</taxon>
        <taxon>environmental samples</taxon>
    </lineage>
</organism>
<feature type="region of interest" description="Disordered" evidence="1">
    <location>
        <begin position="373"/>
        <end position="425"/>
    </location>
</feature>
<feature type="non-terminal residue" evidence="2">
    <location>
        <position position="1"/>
    </location>
</feature>
<feature type="compositionally biased region" description="Basic and acidic residues" evidence="1">
    <location>
        <begin position="80"/>
        <end position="92"/>
    </location>
</feature>
<proteinExistence type="predicted"/>
<gene>
    <name evidence="2" type="ORF">AVDCRST_MAG11-1397</name>
</gene>
<evidence type="ECO:0000313" key="2">
    <source>
        <dbReference type="EMBL" id="CAA9309578.1"/>
    </source>
</evidence>
<dbReference type="GO" id="GO:0016787">
    <property type="term" value="F:hydrolase activity"/>
    <property type="evidence" value="ECO:0007669"/>
    <property type="project" value="UniProtKB-KW"/>
</dbReference>
<accession>A0A6J4KMZ8</accession>
<feature type="compositionally biased region" description="Basic residues" evidence="1">
    <location>
        <begin position="40"/>
        <end position="67"/>
    </location>
</feature>
<dbReference type="EMBL" id="CADCTU010000316">
    <property type="protein sequence ID" value="CAA9309578.1"/>
    <property type="molecule type" value="Genomic_DNA"/>
</dbReference>
<sequence>PHPRGRPAHRRQPRPRDRHAAHRRARPRRRRPGHRLGDRRARRRRHQGPRLQRPRPAARRRQRRRRHLLADPPAVAGVRPAREQDGDLPDRHQGHRPAGAVRRRWQDRPVRRCGRRQDGPHPGDDLPRRQGVLRRLGVRRRRRAHPRGQRPVRGDDRVGRHRRHRAGVRADGRAAGHPAARRAVGADDGGVLPRRAEAGRAAVHRQHLPLHPGRVGGVDAARPHAQRRRLPADPGRRDGRAAGADHLDARSLDHLAAGDLRPRRRHHRPGAAHDVHPPGRHHGARPVHRRAGHLPGRRPARLHQPHPRPPLHRRRALRRRTRGAAHPAALQGPAGHHRDPRHRRARRGGQGPGQPGPSHPALPVAAVLRRRGLHRPARQVRPDRGDDRVVQEAHRGRLRPHPRAGVLPVRWHRGRRGQRPEARGL</sequence>
<dbReference type="EC" id="3.6.3.14" evidence="2"/>
<feature type="region of interest" description="Disordered" evidence="1">
    <location>
        <begin position="1"/>
        <end position="361"/>
    </location>
</feature>
<feature type="compositionally biased region" description="Basic residues" evidence="1">
    <location>
        <begin position="338"/>
        <end position="347"/>
    </location>
</feature>
<feature type="compositionally biased region" description="Basic and acidic residues" evidence="1">
    <location>
        <begin position="230"/>
        <end position="253"/>
    </location>
</feature>
<evidence type="ECO:0000256" key="1">
    <source>
        <dbReference type="SAM" id="MobiDB-lite"/>
    </source>
</evidence>
<feature type="compositionally biased region" description="Basic residues" evidence="1">
    <location>
        <begin position="136"/>
        <end position="150"/>
    </location>
</feature>
<name>A0A6J4KMZ8_9BACT</name>
<keyword evidence="2" id="KW-0378">Hydrolase</keyword>
<dbReference type="AlphaFoldDB" id="A0A6J4KMZ8"/>
<protein>
    <submittedName>
        <fullName evidence="2">ATP synthase beta chain</fullName>
        <ecNumber evidence="2">3.6.3.14</ecNumber>
    </submittedName>
</protein>
<feature type="non-terminal residue" evidence="2">
    <location>
        <position position="425"/>
    </location>
</feature>
<reference evidence="2" key="1">
    <citation type="submission" date="2020-02" db="EMBL/GenBank/DDBJ databases">
        <authorList>
            <person name="Meier V. D."/>
        </authorList>
    </citation>
    <scope>NUCLEOTIDE SEQUENCE</scope>
    <source>
        <strain evidence="2">AVDCRST_MAG11</strain>
    </source>
</reference>
<feature type="compositionally biased region" description="Basic residues" evidence="1">
    <location>
        <begin position="278"/>
        <end position="323"/>
    </location>
</feature>
<feature type="compositionally biased region" description="Basic and acidic residues" evidence="1">
    <location>
        <begin position="104"/>
        <end position="128"/>
    </location>
</feature>
<feature type="compositionally biased region" description="Basic and acidic residues" evidence="1">
    <location>
        <begin position="380"/>
        <end position="395"/>
    </location>
</feature>
<feature type="compositionally biased region" description="Basic residues" evidence="1">
    <location>
        <begin position="1"/>
        <end position="34"/>
    </location>
</feature>